<keyword evidence="2" id="KW-1003">Cell membrane</keyword>
<dbReference type="PRINTS" id="PR01437">
    <property type="entry name" value="NUOXDRDTASE4"/>
</dbReference>
<evidence type="ECO:0000259" key="9">
    <source>
        <dbReference type="Pfam" id="PF00361"/>
    </source>
</evidence>
<dbReference type="GO" id="GO:0008137">
    <property type="term" value="F:NADH dehydrogenase (ubiquinone) activity"/>
    <property type="evidence" value="ECO:0007669"/>
    <property type="project" value="InterPro"/>
</dbReference>
<feature type="transmembrane region" description="Helical" evidence="8">
    <location>
        <begin position="200"/>
        <end position="219"/>
    </location>
</feature>
<protein>
    <submittedName>
        <fullName evidence="10">Multicomponent Na+:H+ antiporter subunit D</fullName>
    </submittedName>
</protein>
<feature type="transmembrane region" description="Helical" evidence="8">
    <location>
        <begin position="38"/>
        <end position="61"/>
    </location>
</feature>
<dbReference type="STRING" id="561720.SAMN06275492_11939"/>
<dbReference type="InterPro" id="IPR001750">
    <property type="entry name" value="ND/Mrp_TM"/>
</dbReference>
<keyword evidence="4 8" id="KW-1133">Transmembrane helix</keyword>
<dbReference type="GO" id="GO:0016491">
    <property type="term" value="F:oxidoreductase activity"/>
    <property type="evidence" value="ECO:0007669"/>
    <property type="project" value="UniProtKB-KW"/>
</dbReference>
<sequence length="458" mass="49432">MPFRTDDLSLVMVAFAVFMTFCVSVYRGRRGLFSSLTPWIFCVFVCLSALAEDWLLFVIFMELSSFALVFIVGERDWRAGRFYLYTQLAGGGLLMVGIALGSGQGFSIPMGPVPETAFPLFLFGLGIKAALPGLHFWLPRTYSEAPAEVGALSSSCAVKMGLYGFFRIVQSASPVLMGLGAFMAVFGAVMGPLQRDSRRLLAYSTLSQVGFIVAAISTATELGRFAAMAHIVSHGLAKGLLFFSAGGLEKAWGTGDLGLTGRTVESHRWMFFLFLLGALSMVGFPLTAGGWSKGLVKQSLEGYGPVLMALTISGIGTSISLCKMAYYGFLSPFFKRKGLPVEGKVSCSVGYSMALICLVLVSVGFMPPCGSVELSINSALPALLGLTIFTLMPAPFRPVARPKDVEDLIPFFQKLASDFALRLRKRHSGNIGVYLFTLAIVAFAILNFLQIGVNILRR</sequence>
<comment type="subcellular location">
    <subcellularLocation>
        <location evidence="1">Cell membrane</location>
        <topology evidence="1">Multi-pass membrane protein</topology>
    </subcellularLocation>
    <subcellularLocation>
        <location evidence="7">Membrane</location>
        <topology evidence="7">Multi-pass membrane protein</topology>
    </subcellularLocation>
</comment>
<proteinExistence type="predicted"/>
<dbReference type="GO" id="GO:0005886">
    <property type="term" value="C:plasma membrane"/>
    <property type="evidence" value="ECO:0007669"/>
    <property type="project" value="UniProtKB-SubCell"/>
</dbReference>
<dbReference type="OrthoDB" id="2381at2"/>
<dbReference type="PANTHER" id="PTHR42682:SF4">
    <property type="entry name" value="NADH-UBIQUINONE_PLASTOQUINONE"/>
    <property type="match status" value="1"/>
</dbReference>
<feature type="transmembrane region" description="Helical" evidence="8">
    <location>
        <begin position="269"/>
        <end position="291"/>
    </location>
</feature>
<feature type="transmembrane region" description="Helical" evidence="8">
    <location>
        <begin position="120"/>
        <end position="138"/>
    </location>
</feature>
<feature type="domain" description="NADH:quinone oxidoreductase/Mrp antiporter transmembrane" evidence="9">
    <location>
        <begin position="51"/>
        <end position="311"/>
    </location>
</feature>
<feature type="transmembrane region" description="Helical" evidence="8">
    <location>
        <begin position="347"/>
        <end position="366"/>
    </location>
</feature>
<organism evidence="10 11">
    <name type="scientific">Dethiosulfovibrio salsuginis</name>
    <dbReference type="NCBI Taxonomy" id="561720"/>
    <lineage>
        <taxon>Bacteria</taxon>
        <taxon>Thermotogati</taxon>
        <taxon>Synergistota</taxon>
        <taxon>Synergistia</taxon>
        <taxon>Synergistales</taxon>
        <taxon>Dethiosulfovibrionaceae</taxon>
        <taxon>Dethiosulfovibrio</taxon>
    </lineage>
</organism>
<evidence type="ECO:0000256" key="4">
    <source>
        <dbReference type="ARBA" id="ARBA00022989"/>
    </source>
</evidence>
<keyword evidence="5" id="KW-0560">Oxidoreductase</keyword>
<dbReference type="GO" id="GO:0042773">
    <property type="term" value="P:ATP synthesis coupled electron transport"/>
    <property type="evidence" value="ECO:0007669"/>
    <property type="project" value="InterPro"/>
</dbReference>
<feature type="transmembrane region" description="Helical" evidence="8">
    <location>
        <begin position="7"/>
        <end position="26"/>
    </location>
</feature>
<feature type="transmembrane region" description="Helical" evidence="8">
    <location>
        <begin position="150"/>
        <end position="169"/>
    </location>
</feature>
<dbReference type="InterPro" id="IPR003918">
    <property type="entry name" value="NADH_UbQ_OxRdtase"/>
</dbReference>
<dbReference type="Pfam" id="PF00361">
    <property type="entry name" value="Proton_antipo_M"/>
    <property type="match status" value="1"/>
</dbReference>
<feature type="transmembrane region" description="Helical" evidence="8">
    <location>
        <begin position="431"/>
        <end position="453"/>
    </location>
</feature>
<evidence type="ECO:0000256" key="6">
    <source>
        <dbReference type="ARBA" id="ARBA00023136"/>
    </source>
</evidence>
<evidence type="ECO:0000256" key="7">
    <source>
        <dbReference type="RuleBase" id="RU000320"/>
    </source>
</evidence>
<evidence type="ECO:0000256" key="2">
    <source>
        <dbReference type="ARBA" id="ARBA00022475"/>
    </source>
</evidence>
<accession>A0A1X7K115</accession>
<evidence type="ECO:0000256" key="8">
    <source>
        <dbReference type="SAM" id="Phobius"/>
    </source>
</evidence>
<feature type="transmembrane region" description="Helical" evidence="8">
    <location>
        <begin position="303"/>
        <end position="326"/>
    </location>
</feature>
<evidence type="ECO:0000256" key="5">
    <source>
        <dbReference type="ARBA" id="ARBA00023002"/>
    </source>
</evidence>
<evidence type="ECO:0000313" key="11">
    <source>
        <dbReference type="Proteomes" id="UP000193355"/>
    </source>
</evidence>
<keyword evidence="11" id="KW-1185">Reference proteome</keyword>
<keyword evidence="6 8" id="KW-0472">Membrane</keyword>
<feature type="transmembrane region" description="Helical" evidence="8">
    <location>
        <begin position="378"/>
        <end position="396"/>
    </location>
</feature>
<feature type="transmembrane region" description="Helical" evidence="8">
    <location>
        <begin position="82"/>
        <end position="100"/>
    </location>
</feature>
<evidence type="ECO:0000313" key="10">
    <source>
        <dbReference type="EMBL" id="SMG34178.1"/>
    </source>
</evidence>
<feature type="transmembrane region" description="Helical" evidence="8">
    <location>
        <begin position="225"/>
        <end position="248"/>
    </location>
</feature>
<keyword evidence="3 7" id="KW-0812">Transmembrane</keyword>
<gene>
    <name evidence="10" type="ORF">SAMN06275492_11939</name>
</gene>
<dbReference type="PANTHER" id="PTHR42682">
    <property type="entry name" value="HYDROGENASE-4 COMPONENT F"/>
    <property type="match status" value="1"/>
</dbReference>
<dbReference type="RefSeq" id="WP_143340870.1">
    <property type="nucleotide sequence ID" value="NZ_FXBB01000019.1"/>
</dbReference>
<dbReference type="Proteomes" id="UP000193355">
    <property type="component" value="Unassembled WGS sequence"/>
</dbReference>
<dbReference type="InterPro" id="IPR052175">
    <property type="entry name" value="ComplexI-like_HydComp"/>
</dbReference>
<evidence type="ECO:0000256" key="1">
    <source>
        <dbReference type="ARBA" id="ARBA00004651"/>
    </source>
</evidence>
<name>A0A1X7K115_9BACT</name>
<dbReference type="EMBL" id="FXBB01000019">
    <property type="protein sequence ID" value="SMG34178.1"/>
    <property type="molecule type" value="Genomic_DNA"/>
</dbReference>
<evidence type="ECO:0000256" key="3">
    <source>
        <dbReference type="ARBA" id="ARBA00022692"/>
    </source>
</evidence>
<dbReference type="AlphaFoldDB" id="A0A1X7K115"/>
<feature type="transmembrane region" description="Helical" evidence="8">
    <location>
        <begin position="175"/>
        <end position="193"/>
    </location>
</feature>
<reference evidence="11" key="1">
    <citation type="submission" date="2017-04" db="EMBL/GenBank/DDBJ databases">
        <authorList>
            <person name="Varghese N."/>
            <person name="Submissions S."/>
        </authorList>
    </citation>
    <scope>NUCLEOTIDE SEQUENCE [LARGE SCALE GENOMIC DNA]</scope>
    <source>
        <strain evidence="11">USBA 82</strain>
    </source>
</reference>